<dbReference type="PANTHER" id="PTHR34512">
    <property type="entry name" value="CELL SURFACE PROTEIN"/>
    <property type="match status" value="1"/>
</dbReference>
<dbReference type="SUPFAM" id="SSF50998">
    <property type="entry name" value="Quinoprotein alcohol dehydrogenase-like"/>
    <property type="match status" value="2"/>
</dbReference>
<dbReference type="OrthoDB" id="145878at2157"/>
<dbReference type="Gene3D" id="2.130.10.10">
    <property type="entry name" value="YVTN repeat-like/Quinoprotein amine dehydrogenase"/>
    <property type="match status" value="2"/>
</dbReference>
<keyword evidence="4" id="KW-1185">Reference proteome</keyword>
<dbReference type="Pfam" id="PF13360">
    <property type="entry name" value="PQQ_2"/>
    <property type="match status" value="2"/>
</dbReference>
<reference evidence="4" key="1">
    <citation type="submission" date="2016-10" db="EMBL/GenBank/DDBJ databases">
        <authorList>
            <person name="Varghese N."/>
            <person name="Submissions S."/>
        </authorList>
    </citation>
    <scope>NUCLEOTIDE SEQUENCE [LARGE SCALE GENOMIC DNA]</scope>
    <source>
        <strain evidence="4">CGMCC 1.8981</strain>
    </source>
</reference>
<evidence type="ECO:0000259" key="2">
    <source>
        <dbReference type="Pfam" id="PF13360"/>
    </source>
</evidence>
<dbReference type="InterPro" id="IPR002372">
    <property type="entry name" value="PQQ_rpt_dom"/>
</dbReference>
<dbReference type="InterPro" id="IPR015943">
    <property type="entry name" value="WD40/YVTN_repeat-like_dom_sf"/>
</dbReference>
<dbReference type="AlphaFoldDB" id="A0A1H6FY05"/>
<dbReference type="InterPro" id="IPR011047">
    <property type="entry name" value="Quinoprotein_ADH-like_sf"/>
</dbReference>
<dbReference type="PANTHER" id="PTHR34512:SF30">
    <property type="entry name" value="OUTER MEMBRANE PROTEIN ASSEMBLY FACTOR BAMB"/>
    <property type="match status" value="1"/>
</dbReference>
<evidence type="ECO:0000256" key="1">
    <source>
        <dbReference type="SAM" id="MobiDB-lite"/>
    </source>
</evidence>
<dbReference type="PROSITE" id="PS51257">
    <property type="entry name" value="PROKAR_LIPOPROTEIN"/>
    <property type="match status" value="1"/>
</dbReference>
<sequence length="397" mass="42367">MNPTRRTLLASAAVGSAGLAGCGAYQSASPDEPPDAGVDELPNPDDHVFGADGSWSSFGCNASNTRAVADGEAPVDGVSERWRVEVGELSRGTPVVADGRVYHPDHGKLQVVDADDGSELWTLEDARRAPICRGDVVYAAVDSTIYALEPDTGDVLWEHEFDASGTVMVLAHTRTGVVCGIREEVVCLEPDDGSVEWRRDVFGNVLEHGATFGPSGLVVATAAGMVYVFDEVTGTGWWRWQLPTELTCPPTAGRDAIYVACRDGTTYALTLQERDPVWSAETGVVNHGIGYVDDLVLATDGQELHAVDAETGAHHWDHEIGDWNHTAPAYGRETVFVGGDRLWAFDPTPGDSPEGGPAVRFDREFAGRVGAGPVLDDGSIYVVAEVEDDEHALLALE</sequence>
<accession>A0A1H6FY05</accession>
<name>A0A1H6FY05_9EURY</name>
<dbReference type="RefSeq" id="WP_090507039.1">
    <property type="nucleotide sequence ID" value="NZ_FNWL01000002.1"/>
</dbReference>
<gene>
    <name evidence="3" type="ORF">SAMN04487967_2194</name>
</gene>
<protein>
    <submittedName>
        <fullName evidence="3">Outer membrane protein assembly factor BamB, contains PQQ-like beta-propeller repeat</fullName>
    </submittedName>
</protein>
<feature type="domain" description="Pyrrolo-quinoline quinone repeat" evidence="2">
    <location>
        <begin position="183"/>
        <end position="282"/>
    </location>
</feature>
<dbReference type="InterPro" id="IPR018391">
    <property type="entry name" value="PQQ_b-propeller_rpt"/>
</dbReference>
<evidence type="ECO:0000313" key="3">
    <source>
        <dbReference type="EMBL" id="SEH15687.1"/>
    </source>
</evidence>
<dbReference type="InterPro" id="IPR006311">
    <property type="entry name" value="TAT_signal"/>
</dbReference>
<proteinExistence type="predicted"/>
<dbReference type="SMART" id="SM00564">
    <property type="entry name" value="PQQ"/>
    <property type="match status" value="5"/>
</dbReference>
<feature type="domain" description="Pyrrolo-quinoline quinone repeat" evidence="2">
    <location>
        <begin position="79"/>
        <end position="164"/>
    </location>
</feature>
<dbReference type="Proteomes" id="UP000199112">
    <property type="component" value="Unassembled WGS sequence"/>
</dbReference>
<evidence type="ECO:0000313" key="4">
    <source>
        <dbReference type="Proteomes" id="UP000199112"/>
    </source>
</evidence>
<dbReference type="PROSITE" id="PS51318">
    <property type="entry name" value="TAT"/>
    <property type="match status" value="1"/>
</dbReference>
<feature type="region of interest" description="Disordered" evidence="1">
    <location>
        <begin position="24"/>
        <end position="48"/>
    </location>
</feature>
<dbReference type="EMBL" id="FNWL01000002">
    <property type="protein sequence ID" value="SEH15687.1"/>
    <property type="molecule type" value="Genomic_DNA"/>
</dbReference>
<organism evidence="3 4">
    <name type="scientific">Natronorubrum sediminis</name>
    <dbReference type="NCBI Taxonomy" id="640943"/>
    <lineage>
        <taxon>Archaea</taxon>
        <taxon>Methanobacteriati</taxon>
        <taxon>Methanobacteriota</taxon>
        <taxon>Stenosarchaea group</taxon>
        <taxon>Halobacteria</taxon>
        <taxon>Halobacteriales</taxon>
        <taxon>Natrialbaceae</taxon>
        <taxon>Natronorubrum</taxon>
    </lineage>
</organism>